<evidence type="ECO:0000313" key="3">
    <source>
        <dbReference type="Proteomes" id="UP000799764"/>
    </source>
</evidence>
<accession>A0A9P4P8I7</accession>
<proteinExistence type="predicted"/>
<comment type="caution">
    <text evidence="2">The sequence shown here is derived from an EMBL/GenBank/DDBJ whole genome shotgun (WGS) entry which is preliminary data.</text>
</comment>
<feature type="region of interest" description="Disordered" evidence="1">
    <location>
        <begin position="85"/>
        <end position="161"/>
    </location>
</feature>
<sequence>MSFNIQDLLSEATGVKPVKFKTTFPDSKMTYPSAEELAAHPQPQPQPMPKPKPTVPKPVAQKQALLKSTSQTPAAAKNLYEELARVFPDEPKKPTAKPKSALEKLFYQDTPAAKRRKAPRASSKEVSKASNAAGAGAHNACKQPTEDFDAGAGSASKKRSYEEFEITSDTDLAELAKKSVLKPAKMEAEAVKAPAAKKVKSLLGKAGVRRVASKKSSAEAEYSDEEVEYAPCKKATKKPVSRTASKTMAADVKVEKRAAAVESPAPKKPAMNKNLAKVLDKAKGGNLPGKRVMLTAAQMAARKAGRK</sequence>
<name>A0A9P4P8I7_9PLEO</name>
<protein>
    <submittedName>
        <fullName evidence="2">Uncharacterized protein</fullName>
    </submittedName>
</protein>
<evidence type="ECO:0000256" key="1">
    <source>
        <dbReference type="SAM" id="MobiDB-lite"/>
    </source>
</evidence>
<feature type="compositionally biased region" description="Low complexity" evidence="1">
    <location>
        <begin position="129"/>
        <end position="140"/>
    </location>
</feature>
<dbReference type="Proteomes" id="UP000799764">
    <property type="component" value="Unassembled WGS sequence"/>
</dbReference>
<evidence type="ECO:0000313" key="2">
    <source>
        <dbReference type="EMBL" id="KAF2440394.1"/>
    </source>
</evidence>
<reference evidence="2" key="1">
    <citation type="journal article" date="2020" name="Stud. Mycol.">
        <title>101 Dothideomycetes genomes: a test case for predicting lifestyles and emergence of pathogens.</title>
        <authorList>
            <person name="Haridas S."/>
            <person name="Albert R."/>
            <person name="Binder M."/>
            <person name="Bloem J."/>
            <person name="Labutti K."/>
            <person name="Salamov A."/>
            <person name="Andreopoulos B."/>
            <person name="Baker S."/>
            <person name="Barry K."/>
            <person name="Bills G."/>
            <person name="Bluhm B."/>
            <person name="Cannon C."/>
            <person name="Castanera R."/>
            <person name="Culley D."/>
            <person name="Daum C."/>
            <person name="Ezra D."/>
            <person name="Gonzalez J."/>
            <person name="Henrissat B."/>
            <person name="Kuo A."/>
            <person name="Liang C."/>
            <person name="Lipzen A."/>
            <person name="Lutzoni F."/>
            <person name="Magnuson J."/>
            <person name="Mondo S."/>
            <person name="Nolan M."/>
            <person name="Ohm R."/>
            <person name="Pangilinan J."/>
            <person name="Park H.-J."/>
            <person name="Ramirez L."/>
            <person name="Alfaro M."/>
            <person name="Sun H."/>
            <person name="Tritt A."/>
            <person name="Yoshinaga Y."/>
            <person name="Zwiers L.-H."/>
            <person name="Turgeon B."/>
            <person name="Goodwin S."/>
            <person name="Spatafora J."/>
            <person name="Crous P."/>
            <person name="Grigoriev I."/>
        </authorList>
    </citation>
    <scope>NUCLEOTIDE SEQUENCE</scope>
    <source>
        <strain evidence="2">CBS 690.94</strain>
    </source>
</reference>
<dbReference type="EMBL" id="MU001507">
    <property type="protein sequence ID" value="KAF2440394.1"/>
    <property type="molecule type" value="Genomic_DNA"/>
</dbReference>
<feature type="compositionally biased region" description="Pro residues" evidence="1">
    <location>
        <begin position="42"/>
        <end position="56"/>
    </location>
</feature>
<organism evidence="2 3">
    <name type="scientific">Karstenula rhodostoma CBS 690.94</name>
    <dbReference type="NCBI Taxonomy" id="1392251"/>
    <lineage>
        <taxon>Eukaryota</taxon>
        <taxon>Fungi</taxon>
        <taxon>Dikarya</taxon>
        <taxon>Ascomycota</taxon>
        <taxon>Pezizomycotina</taxon>
        <taxon>Dothideomycetes</taxon>
        <taxon>Pleosporomycetidae</taxon>
        <taxon>Pleosporales</taxon>
        <taxon>Massarineae</taxon>
        <taxon>Didymosphaeriaceae</taxon>
        <taxon>Karstenula</taxon>
    </lineage>
</organism>
<gene>
    <name evidence="2" type="ORF">P171DRAFT_489110</name>
</gene>
<dbReference type="OrthoDB" id="10667222at2759"/>
<feature type="region of interest" description="Disordered" evidence="1">
    <location>
        <begin position="25"/>
        <end position="73"/>
    </location>
</feature>
<dbReference type="AlphaFoldDB" id="A0A9P4P8I7"/>
<keyword evidence="3" id="KW-1185">Reference proteome</keyword>